<protein>
    <recommendedName>
        <fullName evidence="3">Group-specific protein</fullName>
    </recommendedName>
</protein>
<evidence type="ECO:0000313" key="2">
    <source>
        <dbReference type="Proteomes" id="UP001519287"/>
    </source>
</evidence>
<sequence>MNNFTIKSNAPYSLNYLVYIQNAFLSNKQKNSKFPSFDISHWGLLEEQLFCDAYKNIWAEMTRRISQSFLVDHNGILETEQKLFQKLFKPDNQGVEGFAESRKSFYAWFSSLTGQITIERAADHILYYEMDIYNEVSNMINLNDEYSQELLISLIYDDCLFGDSDCYSWHSIISLQDIYLQPQKKKLVSKITNRWNNNKREQN</sequence>
<accession>A0ABS4IPS6</accession>
<dbReference type="RefSeq" id="WP_209970390.1">
    <property type="nucleotide sequence ID" value="NZ_JAGGLB010000003.1"/>
</dbReference>
<proteinExistence type="predicted"/>
<dbReference type="EMBL" id="JAGGLB010000003">
    <property type="protein sequence ID" value="MBP1989552.1"/>
    <property type="molecule type" value="Genomic_DNA"/>
</dbReference>
<comment type="caution">
    <text evidence="1">The sequence shown here is derived from an EMBL/GenBank/DDBJ whole genome shotgun (WGS) entry which is preliminary data.</text>
</comment>
<evidence type="ECO:0000313" key="1">
    <source>
        <dbReference type="EMBL" id="MBP1989552.1"/>
    </source>
</evidence>
<dbReference type="Proteomes" id="UP001519287">
    <property type="component" value="Unassembled WGS sequence"/>
</dbReference>
<gene>
    <name evidence="1" type="ORF">J2Z66_001150</name>
</gene>
<reference evidence="1 2" key="1">
    <citation type="submission" date="2021-03" db="EMBL/GenBank/DDBJ databases">
        <title>Genomic Encyclopedia of Type Strains, Phase IV (KMG-IV): sequencing the most valuable type-strain genomes for metagenomic binning, comparative biology and taxonomic classification.</title>
        <authorList>
            <person name="Goeker M."/>
        </authorList>
    </citation>
    <scope>NUCLEOTIDE SEQUENCE [LARGE SCALE GENOMIC DNA]</scope>
    <source>
        <strain evidence="1 2">DSM 26048</strain>
    </source>
</reference>
<evidence type="ECO:0008006" key="3">
    <source>
        <dbReference type="Google" id="ProtNLM"/>
    </source>
</evidence>
<organism evidence="1 2">
    <name type="scientific">Paenibacillus eucommiae</name>
    <dbReference type="NCBI Taxonomy" id="1355755"/>
    <lineage>
        <taxon>Bacteria</taxon>
        <taxon>Bacillati</taxon>
        <taxon>Bacillota</taxon>
        <taxon>Bacilli</taxon>
        <taxon>Bacillales</taxon>
        <taxon>Paenibacillaceae</taxon>
        <taxon>Paenibacillus</taxon>
    </lineage>
</organism>
<name>A0ABS4IPS6_9BACL</name>
<keyword evidence="2" id="KW-1185">Reference proteome</keyword>